<evidence type="ECO:0000256" key="2">
    <source>
        <dbReference type="ARBA" id="ARBA00011738"/>
    </source>
</evidence>
<accession>A0A315VYX8</accession>
<keyword evidence="3" id="KW-0032">Aminotransferase</keyword>
<dbReference type="InterPro" id="IPR015422">
    <property type="entry name" value="PyrdxlP-dep_Trfase_small"/>
</dbReference>
<evidence type="ECO:0000259" key="11">
    <source>
        <dbReference type="Pfam" id="PF00155"/>
    </source>
</evidence>
<dbReference type="Gene3D" id="1.10.287.1970">
    <property type="match status" value="3"/>
</dbReference>
<evidence type="ECO:0000256" key="1">
    <source>
        <dbReference type="ARBA" id="ARBA00001933"/>
    </source>
</evidence>
<dbReference type="PANTHER" id="PTHR11751">
    <property type="entry name" value="ALANINE AMINOTRANSFERASE"/>
    <property type="match status" value="1"/>
</dbReference>
<dbReference type="PANTHER" id="PTHR11751:SF469">
    <property type="entry name" value="ALANINE TRANSAMINASE"/>
    <property type="match status" value="1"/>
</dbReference>
<evidence type="ECO:0000256" key="8">
    <source>
        <dbReference type="ARBA" id="ARBA00026106"/>
    </source>
</evidence>
<feature type="domain" description="Aminotransferase class I/classII large" evidence="11">
    <location>
        <begin position="91"/>
        <end position="476"/>
    </location>
</feature>
<dbReference type="Pfam" id="PF00155">
    <property type="entry name" value="Aminotran_1_2"/>
    <property type="match status" value="3"/>
</dbReference>
<organism evidence="12 13">
    <name type="scientific">Gambusia affinis</name>
    <name type="common">Western mosquitofish</name>
    <name type="synonym">Heterandria affinis</name>
    <dbReference type="NCBI Taxonomy" id="33528"/>
    <lineage>
        <taxon>Eukaryota</taxon>
        <taxon>Metazoa</taxon>
        <taxon>Chordata</taxon>
        <taxon>Craniata</taxon>
        <taxon>Vertebrata</taxon>
        <taxon>Euteleostomi</taxon>
        <taxon>Actinopterygii</taxon>
        <taxon>Neopterygii</taxon>
        <taxon>Teleostei</taxon>
        <taxon>Neoteleostei</taxon>
        <taxon>Acanthomorphata</taxon>
        <taxon>Ovalentaria</taxon>
        <taxon>Atherinomorphae</taxon>
        <taxon>Cyprinodontiformes</taxon>
        <taxon>Poeciliidae</taxon>
        <taxon>Poeciliinae</taxon>
        <taxon>Gambusia</taxon>
    </lineage>
</organism>
<feature type="region of interest" description="Disordered" evidence="10">
    <location>
        <begin position="916"/>
        <end position="938"/>
    </location>
</feature>
<feature type="domain" description="Aminotransferase class I/classII large" evidence="11">
    <location>
        <begin position="573"/>
        <end position="913"/>
    </location>
</feature>
<comment type="caution">
    <text evidence="12">The sequence shown here is derived from an EMBL/GenBank/DDBJ whole genome shotgun (WGS) entry which is preliminary data.</text>
</comment>
<dbReference type="EC" id="2.6.1.2" evidence="8"/>
<evidence type="ECO:0000256" key="9">
    <source>
        <dbReference type="ARBA" id="ARBA00047412"/>
    </source>
</evidence>
<comment type="pathway">
    <text evidence="6">Amino-acid degradation; L-alanine degradation via transaminase pathway; pyruvate from L-alanine: step 1/1.</text>
</comment>
<dbReference type="GO" id="GO:0030170">
    <property type="term" value="F:pyridoxal phosphate binding"/>
    <property type="evidence" value="ECO:0007669"/>
    <property type="project" value="InterPro"/>
</dbReference>
<evidence type="ECO:0000313" key="13">
    <source>
        <dbReference type="Proteomes" id="UP000250572"/>
    </source>
</evidence>
<dbReference type="InterPro" id="IPR004839">
    <property type="entry name" value="Aminotransferase_I/II_large"/>
</dbReference>
<reference evidence="12 13" key="1">
    <citation type="journal article" date="2018" name="G3 (Bethesda)">
        <title>A High-Quality Reference Genome for the Invasive Mosquitofish Gambusia affinis Using a Chicago Library.</title>
        <authorList>
            <person name="Hoffberg S.L."/>
            <person name="Troendle N.J."/>
            <person name="Glenn T.C."/>
            <person name="Mahmud O."/>
            <person name="Louha S."/>
            <person name="Chalopin D."/>
            <person name="Bennetzen J.L."/>
            <person name="Mauricio R."/>
        </authorList>
    </citation>
    <scope>NUCLEOTIDE SEQUENCE [LARGE SCALE GENOMIC DNA]</scope>
    <source>
        <strain evidence="12">NE01/NJP1002.9</strain>
        <tissue evidence="12">Muscle</tissue>
    </source>
</reference>
<comment type="similarity">
    <text evidence="7">Belongs to the class-I pyridoxal-phosphate-dependent aminotransferase family. Alanine aminotransferase subfamily.</text>
</comment>
<dbReference type="CDD" id="cd00609">
    <property type="entry name" value="AAT_like"/>
    <property type="match status" value="3"/>
</dbReference>
<dbReference type="GO" id="GO:0042853">
    <property type="term" value="P:L-alanine catabolic process"/>
    <property type="evidence" value="ECO:0007669"/>
    <property type="project" value="UniProtKB-UniPathway"/>
</dbReference>
<keyword evidence="13" id="KW-1185">Reference proteome</keyword>
<evidence type="ECO:0000256" key="4">
    <source>
        <dbReference type="ARBA" id="ARBA00022679"/>
    </source>
</evidence>
<proteinExistence type="inferred from homology"/>
<gene>
    <name evidence="12" type="ORF">CCH79_00013515</name>
</gene>
<evidence type="ECO:0000256" key="6">
    <source>
        <dbReference type="ARBA" id="ARBA00025708"/>
    </source>
</evidence>
<dbReference type="Proteomes" id="UP000250572">
    <property type="component" value="Unassembled WGS sequence"/>
</dbReference>
<dbReference type="GO" id="GO:0004021">
    <property type="term" value="F:L-alanine:2-oxoglutarate aminotransferase activity"/>
    <property type="evidence" value="ECO:0007669"/>
    <property type="project" value="UniProtKB-EC"/>
</dbReference>
<feature type="non-terminal residue" evidence="12">
    <location>
        <position position="1368"/>
    </location>
</feature>
<feature type="domain" description="Aminotransferase class I/classII large" evidence="11">
    <location>
        <begin position="984"/>
        <end position="1357"/>
    </location>
</feature>
<comment type="catalytic activity">
    <reaction evidence="9">
        <text>L-alanine + 2-oxoglutarate = pyruvate + L-glutamate</text>
        <dbReference type="Rhea" id="RHEA:19453"/>
        <dbReference type="ChEBI" id="CHEBI:15361"/>
        <dbReference type="ChEBI" id="CHEBI:16810"/>
        <dbReference type="ChEBI" id="CHEBI:29985"/>
        <dbReference type="ChEBI" id="CHEBI:57972"/>
        <dbReference type="EC" id="2.6.1.2"/>
    </reaction>
</comment>
<dbReference type="FunFam" id="3.40.640.10:FF:000129">
    <property type="entry name" value="Alanine aminotransferase 2"/>
    <property type="match status" value="3"/>
</dbReference>
<evidence type="ECO:0000256" key="7">
    <source>
        <dbReference type="ARBA" id="ARBA00025785"/>
    </source>
</evidence>
<keyword evidence="5" id="KW-0663">Pyridoxal phosphate</keyword>
<sequence>MQKLMTTLQDVNPRVRGIRLSSQSGLHGLTENITRDVIKGAPQSFKEVIDVSSGDPQRTGLKPISFVRQVLAVCLCPELLSDEHFPLDVRLRAQKLLEACDGESVGSYTASSGLPHIRQTIAEFIMKRDKGVPAYAKNIFISSGAQRALMVIVKLLSGGEGRFQTGVLIPQPCPHTLLPLLDEAGVLAVPYRLIEEENWAVDMNELERALTTSRGRCKPRALYISNPGNPTGRPAHFTACKPNSARHLQDRKSMEKVIEFVAAERLLLLIDEVYQDSVYAPNREFISYKKVLFEMDEHLRDTVEMVSFHSLSCACVAECGLRAGYMEVVNMDQGVMHFVDTLLCTDINAPVTGQLALDLMLNPPSPGDPSYNTFVHDTLLTRVTLAQNSQRALKLLNDLPGMSCRPAMGGIYLYPHVDLPAEIKEQANTLGLEADVLYCQMLLEEEDLIIGVGDDGTSGSHHLRLCILVPPDTLEEMSSMKEVNPRVLGIRDPVSLQSLAARITEQIAQGEQKPFQRVIDVSSGDPHRAGMPPLSFTRQVLAACLYPELLKESSFPVDVHQRAEKLLGACNGGTVGSYSASSCGLPQIQKSVAEFITRRDGGVASDPEDIIFSSGSQRTLKLVLHLLSSGQGPTQTGMLTPLPCPHTLPMLLDEVGVKLVPYRLLEEGGWALDLEELHRALKAARRHCEPRAIYISNPGNPTGHVQDLKTIEEVIRFAASERLVLLVEEVYQDSVFGQDKKFLSYKKVLFEMGASYSERVEMVSFHSISAGTIGECGLRGGYMEVINMDLLVKNFLTSMQGPFSPPVLPQLALEIMVNPPSPGDASYEVFTKEILQKVETLTQNAQRACEFLNGVPGMSCQQVMGGIFLYPRLHLPAEIIQEAKRSGLRADVLYCKKLLEEEGVCLGPGSENGHDDENYHISSSCSSRRRPETSSGEQKAFTKVIDLSSCDPHRTGMPPISFVRQVLSMCCYPELLKEESFPLDVKQKTQKLLEACNGGSIGSYSSSTAGLPPIRRSVAEFLTRRDGGINSNPEDIIFSSGSQKTLAMMIRLLSHEDGQTQTGVLAPLPCPHTLPMLLDERGVKLVPYRLLENRGWALDLEELHRALMTARRQCDPRAIYISNPGNPTGHVQDRETIEKIIHFAASERLVLLVEEVYQDSVFGQDKEFLSYKKVLFEMGVSYSEKVEMASFHSISTAIMGECGLRGGYMELINLDPAVKKFLFHPSCSPSILPQLAMEIMANPPAPGDASYEKFTQEVLLRAETLSQNAGRACKLLNALPGMSCQPAMGGVFLYPRLHLPAEIIEEAKKLQLSADVLYCQRLLEEEGICLGPGCENGHNDENFHIRLCVLAPPAVLEDVLTRRIMPEQ</sequence>
<evidence type="ECO:0000313" key="12">
    <source>
        <dbReference type="EMBL" id="PWA28568.1"/>
    </source>
</evidence>
<dbReference type="InterPro" id="IPR015421">
    <property type="entry name" value="PyrdxlP-dep_Trfase_major"/>
</dbReference>
<comment type="subunit">
    <text evidence="2">Homodimer.</text>
</comment>
<keyword evidence="4" id="KW-0808">Transferase</keyword>
<dbReference type="SUPFAM" id="SSF53383">
    <property type="entry name" value="PLP-dependent transferases"/>
    <property type="match status" value="3"/>
</dbReference>
<dbReference type="InterPro" id="IPR045088">
    <property type="entry name" value="ALAT1/2-like"/>
</dbReference>
<dbReference type="InterPro" id="IPR015424">
    <property type="entry name" value="PyrdxlP-dep_Trfase"/>
</dbReference>
<dbReference type="STRING" id="33528.ENSGAFP00000021746"/>
<name>A0A315VYX8_GAMAF</name>
<dbReference type="Gene3D" id="3.90.1150.10">
    <property type="entry name" value="Aspartate Aminotransferase, domain 1"/>
    <property type="match status" value="3"/>
</dbReference>
<dbReference type="Gene3D" id="3.40.640.10">
    <property type="entry name" value="Type I PLP-dependent aspartate aminotransferase-like (Major domain)"/>
    <property type="match status" value="3"/>
</dbReference>
<evidence type="ECO:0000256" key="10">
    <source>
        <dbReference type="SAM" id="MobiDB-lite"/>
    </source>
</evidence>
<dbReference type="UniPathway" id="UPA00528">
    <property type="reaction ID" value="UER00586"/>
</dbReference>
<dbReference type="EMBL" id="NHOQ01000815">
    <property type="protein sequence ID" value="PWA28568.1"/>
    <property type="molecule type" value="Genomic_DNA"/>
</dbReference>
<comment type="cofactor">
    <cofactor evidence="1">
        <name>pyridoxal 5'-phosphate</name>
        <dbReference type="ChEBI" id="CHEBI:597326"/>
    </cofactor>
</comment>
<evidence type="ECO:0000256" key="5">
    <source>
        <dbReference type="ARBA" id="ARBA00022898"/>
    </source>
</evidence>
<protein>
    <recommendedName>
        <fullName evidence="8">alanine transaminase</fullName>
        <ecNumber evidence="8">2.6.1.2</ecNumber>
    </recommendedName>
</protein>
<evidence type="ECO:0000256" key="3">
    <source>
        <dbReference type="ARBA" id="ARBA00022576"/>
    </source>
</evidence>